<dbReference type="InterPro" id="IPR025263">
    <property type="entry name" value="YhdP_central"/>
</dbReference>
<keyword evidence="1" id="KW-0472">Membrane</keyword>
<dbReference type="PANTHER" id="PTHR38690:SF1">
    <property type="entry name" value="PROTEASE"/>
    <property type="match status" value="1"/>
</dbReference>
<dbReference type="EMBL" id="CP021106">
    <property type="protein sequence ID" value="ARO89135.1"/>
    <property type="molecule type" value="Genomic_DNA"/>
</dbReference>
<dbReference type="OrthoDB" id="8521382at2"/>
<keyword evidence="1" id="KW-1133">Transmembrane helix</keyword>
<organism evidence="3 4">
    <name type="scientific">Nitrosospira lacus</name>
    <dbReference type="NCBI Taxonomy" id="1288494"/>
    <lineage>
        <taxon>Bacteria</taxon>
        <taxon>Pseudomonadati</taxon>
        <taxon>Pseudomonadota</taxon>
        <taxon>Betaproteobacteria</taxon>
        <taxon>Nitrosomonadales</taxon>
        <taxon>Nitrosomonadaceae</taxon>
        <taxon>Nitrosospira</taxon>
    </lineage>
</organism>
<evidence type="ECO:0000256" key="1">
    <source>
        <dbReference type="SAM" id="Phobius"/>
    </source>
</evidence>
<accession>A0A1W6STM5</accession>
<dbReference type="eggNOG" id="COG3164">
    <property type="taxonomic scope" value="Bacteria"/>
</dbReference>
<dbReference type="PANTHER" id="PTHR38690">
    <property type="entry name" value="PROTEASE-RELATED"/>
    <property type="match status" value="1"/>
</dbReference>
<feature type="transmembrane region" description="Helical" evidence="1">
    <location>
        <begin position="12"/>
        <end position="37"/>
    </location>
</feature>
<sequence>MLPLARGSGRLLRLFTWVLIVAAVVFSFLLLSLRYWLLPDIERYRETIASAISHASGQHVTLGGISANWDGFRPHMMLRTIKVHDKAGNIALLLHHLEGTLSWRSLLHGELRFREIGIEQPDLIVRRDTSGGIHVAGFALTSELTDDEQGFSDWLLRQRQVLINNASILWQDDLRGAPELELLVDLRLENHGNRHRFGIRATPPAELAARLDIRGDFTGESLSIPQQWRGQLFAQIDHADIAAALVWLPFPQEIKFSRGTGALRMWTRVDQGDMNKLTADMRLHNVRTQLAEGLPELNLIRLRGRVGWQTKSDDAKKSMELFARGLSASVSGEGELQPVNFSLRLISPHGNQSGGGRLSVDNLNLKAYGDLVEYLPMGRPLREQLEKVSLRGEIHYMRAKWDGEWPTPSHFSAKGGFANLGMRKHESLPAFSGVTGNIDVTERGGTLNLNSQQVRLELPDTFPEPLMLDVFTGQTSWSFLPEGNSIAFKFNNISFSNPHAAGLVYGSYHFIPGKPGVIDLTGHLTRADAGSLRHYTPITANPYLHDWLGKSIIAGEFLDVRLHLKGDLVDFPFARGNTGIFRLHAKASEVILDHIQGAPRIENISGNLQFQGNGMKLDASQASISGARLSKVKLQISDMTASNAVLETQGEANGPTSEFLKFAAKYVTDSRSNSLTDDVNINGNGKLLLKLDIPLHEGDIKLAGNYQFIDNQINPGARIPNIGNVNGILAFSGSEIKIENITAQFLGGPVTVNSTPMPGGGMHLSAIGKASPGNLYQSSLGGIMNPAQLWTRHLRGSADWRASIHIHNKLVNISVESSLQGMTLALPEPFSKAAADSVPLRFERRASEHGDVLSFGYGGLVTARIRRAQDKTGNYHVERGVVNFGTRPALLPEEKGISLTGALPRLDLDRWRNLLAEFNDEAAPSLSLARINAHIGILDVLGKRLNDITLNASKEDELWHSTVTSAEIKGGVSWDLTGNGKIIARLRTLTIPADSPLSPSLVTSVQHREKNPPALDVTADNFTIGEKLLGELELIAGQQEQGWRVEKLHITNSDSSLMARGIWQSRATPPRIQTTITLHATDIGELLTHLGYPDRVKRGSGKLEGELSWHGSPQSIDYPTLSGSFKIKARRGQFPKFEPGIGRLFGMFDLRALPRRITLDFHDVFSEGFGFDDISGDVKIVRGVAATDDFRIEGPAAKIVMDGELNLEAETQKLHVTVTPSLGLATPVVGIVSQALQNSPPSKQYSVTGTWEDPIITRIPRQMQE</sequence>
<dbReference type="NCBIfam" id="TIGR02099">
    <property type="entry name" value="YhdP family protein"/>
    <property type="match status" value="1"/>
</dbReference>
<name>A0A1W6STM5_9PROT</name>
<dbReference type="InterPro" id="IPR011836">
    <property type="entry name" value="YhdP"/>
</dbReference>
<protein>
    <submittedName>
        <fullName evidence="3">TIGR02099 family protein</fullName>
    </submittedName>
</protein>
<dbReference type="Pfam" id="PF13116">
    <property type="entry name" value="YhdP"/>
    <property type="match status" value="1"/>
</dbReference>
<keyword evidence="4" id="KW-1185">Reference proteome</keyword>
<dbReference type="KEGG" id="nlc:EBAPG3_012690"/>
<dbReference type="Proteomes" id="UP000012179">
    <property type="component" value="Chromosome"/>
</dbReference>
<feature type="domain" description="YhdP central" evidence="2">
    <location>
        <begin position="10"/>
        <end position="1256"/>
    </location>
</feature>
<proteinExistence type="predicted"/>
<keyword evidence="1" id="KW-0812">Transmembrane</keyword>
<evidence type="ECO:0000259" key="2">
    <source>
        <dbReference type="Pfam" id="PF13116"/>
    </source>
</evidence>
<reference evidence="3 4" key="1">
    <citation type="journal article" date="2015" name="Int. J. Syst. Evol. Microbiol.">
        <title>Nitrosospira lacus sp. nov., a psychrotolerant, ammonia-oxidizing bacterium from sandy lake sediment.</title>
        <authorList>
            <person name="Urakawa H."/>
            <person name="Garcia J.C."/>
            <person name="Nielsen J.L."/>
            <person name="Le V.Q."/>
            <person name="Kozlowski J.A."/>
            <person name="Stein L.Y."/>
            <person name="Lim C.K."/>
            <person name="Pommerening-Roser A."/>
            <person name="Martens-Habbena W."/>
            <person name="Stahl D.A."/>
            <person name="Klotz M.G."/>
        </authorList>
    </citation>
    <scope>NUCLEOTIDE SEQUENCE [LARGE SCALE GENOMIC DNA]</scope>
    <source>
        <strain evidence="3 4">APG3</strain>
    </source>
</reference>
<dbReference type="AlphaFoldDB" id="A0A1W6STM5"/>
<gene>
    <name evidence="3" type="ORF">EBAPG3_012690</name>
</gene>
<evidence type="ECO:0000313" key="4">
    <source>
        <dbReference type="Proteomes" id="UP000012179"/>
    </source>
</evidence>
<evidence type="ECO:0000313" key="3">
    <source>
        <dbReference type="EMBL" id="ARO89135.1"/>
    </source>
</evidence>